<keyword evidence="2" id="KW-0472">Membrane</keyword>
<feature type="region of interest" description="Disordered" evidence="1">
    <location>
        <begin position="125"/>
        <end position="152"/>
    </location>
</feature>
<keyword evidence="2" id="KW-1133">Transmembrane helix</keyword>
<dbReference type="PANTHER" id="PTHR36771">
    <property type="entry name" value="POTASSIUM TRANSPORTER"/>
    <property type="match status" value="1"/>
</dbReference>
<protein>
    <submittedName>
        <fullName evidence="3">Uncharacterized protein</fullName>
    </submittedName>
</protein>
<organism evidence="3 4">
    <name type="scientific">Coccomyxa viridis</name>
    <dbReference type="NCBI Taxonomy" id="1274662"/>
    <lineage>
        <taxon>Eukaryota</taxon>
        <taxon>Viridiplantae</taxon>
        <taxon>Chlorophyta</taxon>
        <taxon>core chlorophytes</taxon>
        <taxon>Trebouxiophyceae</taxon>
        <taxon>Trebouxiophyceae incertae sedis</taxon>
        <taxon>Coccomyxaceae</taxon>
        <taxon>Coccomyxa</taxon>
    </lineage>
</organism>
<evidence type="ECO:0000256" key="1">
    <source>
        <dbReference type="SAM" id="MobiDB-lite"/>
    </source>
</evidence>
<keyword evidence="2" id="KW-0812">Transmembrane</keyword>
<gene>
    <name evidence="3" type="ORF">CVIRNUC_008363</name>
</gene>
<evidence type="ECO:0000313" key="3">
    <source>
        <dbReference type="EMBL" id="CAK0785157.1"/>
    </source>
</evidence>
<evidence type="ECO:0000256" key="2">
    <source>
        <dbReference type="SAM" id="Phobius"/>
    </source>
</evidence>
<proteinExistence type="predicted"/>
<reference evidence="3 4" key="1">
    <citation type="submission" date="2023-10" db="EMBL/GenBank/DDBJ databases">
        <authorList>
            <person name="Maclean D."/>
            <person name="Macfadyen A."/>
        </authorList>
    </citation>
    <scope>NUCLEOTIDE SEQUENCE [LARGE SCALE GENOMIC DNA]</scope>
</reference>
<name>A0AAV1IG26_9CHLO</name>
<dbReference type="PANTHER" id="PTHR36771:SF2">
    <property type="entry name" value="POTASSIUM TRANSPORTER"/>
    <property type="match status" value="1"/>
</dbReference>
<feature type="transmembrane region" description="Helical" evidence="2">
    <location>
        <begin position="100"/>
        <end position="120"/>
    </location>
</feature>
<dbReference type="Proteomes" id="UP001314263">
    <property type="component" value="Unassembled WGS sequence"/>
</dbReference>
<dbReference type="AlphaFoldDB" id="A0AAV1IG26"/>
<feature type="compositionally biased region" description="Basic and acidic residues" evidence="1">
    <location>
        <begin position="141"/>
        <end position="152"/>
    </location>
</feature>
<keyword evidence="4" id="KW-1185">Reference proteome</keyword>
<sequence length="152" mass="16485">MLPPACVILFGTLQSRHLACRDWRGSVLSALDFAETRSEDDARLLTTARGRKKGDRMSADEAKALRRKVGGTASNYFKEWVDVKGAYADKGYVSKAELPTALPFLVLVVLGLVGAIGFVVTQTNAPPSPSASAAAEQRATLSREQREEYGLR</sequence>
<accession>A0AAV1IG26</accession>
<comment type="caution">
    <text evidence="3">The sequence shown here is derived from an EMBL/GenBank/DDBJ whole genome shotgun (WGS) entry which is preliminary data.</text>
</comment>
<evidence type="ECO:0000313" key="4">
    <source>
        <dbReference type="Proteomes" id="UP001314263"/>
    </source>
</evidence>
<dbReference type="EMBL" id="CAUYUE010000012">
    <property type="protein sequence ID" value="CAK0785157.1"/>
    <property type="molecule type" value="Genomic_DNA"/>
</dbReference>